<reference evidence="3 4" key="1">
    <citation type="journal article" date="2020" name="Microorganisms">
        <title>Osmotic Adaptation and Compatible Solute Biosynthesis of Phototrophic Bacteria as Revealed from Genome Analyses.</title>
        <authorList>
            <person name="Imhoff J.F."/>
            <person name="Rahn T."/>
            <person name="Kunzel S."/>
            <person name="Keller A."/>
            <person name="Neulinger S.C."/>
        </authorList>
    </citation>
    <scope>NUCLEOTIDE SEQUENCE [LARGE SCALE GENOMIC DNA]</scope>
    <source>
        <strain evidence="3 4">DSM 15116</strain>
    </source>
</reference>
<sequence length="382" mass="41761">MPPPRRPRGRVGTRHRGGLPGPGRLPALPRGRPPIPRPADHGPRVGDGGAPRPGPAARRHRRQGGPGAGGLAVLTVAFASHNGERTLPRMLEALTEVHPPPGGWKLLAVDNASTDATARILERYRQRLPLERLHHGQPGKNAALNAALPALEGELAVFTDDDVLPAPDWLTALADGARRYPAHDLFGGRIALDWPAPPPEWLTRHVNLAIAYARTDPAWPEGDIRADLIWGPNMMVRTRVFSAGHRFSEAIGPRAGGSYIMGSETELTTRLAEAGYRACHIPAARVAHIVRPEQMERRWVLERAARFGRSLALADATDPQARQAPRLLGAPRWLYRAFLRRRLEAVAKGEALRTGASIAPLWQAHVLKGRIAEGRRIHRRAP</sequence>
<feature type="region of interest" description="Disordered" evidence="1">
    <location>
        <begin position="1"/>
        <end position="69"/>
    </location>
</feature>
<dbReference type="Pfam" id="PF00535">
    <property type="entry name" value="Glycos_transf_2"/>
    <property type="match status" value="1"/>
</dbReference>
<dbReference type="Gene3D" id="3.90.550.10">
    <property type="entry name" value="Spore Coat Polysaccharide Biosynthesis Protein SpsA, Chain A"/>
    <property type="match status" value="1"/>
</dbReference>
<feature type="compositionally biased region" description="Basic residues" evidence="1">
    <location>
        <begin position="1"/>
        <end position="17"/>
    </location>
</feature>
<organism evidence="3 4">
    <name type="scientific">Halorhodospira neutriphila</name>
    <dbReference type="NCBI Taxonomy" id="168379"/>
    <lineage>
        <taxon>Bacteria</taxon>
        <taxon>Pseudomonadati</taxon>
        <taxon>Pseudomonadota</taxon>
        <taxon>Gammaproteobacteria</taxon>
        <taxon>Chromatiales</taxon>
        <taxon>Ectothiorhodospiraceae</taxon>
        <taxon>Halorhodospira</taxon>
    </lineage>
</organism>
<dbReference type="CDD" id="cd00761">
    <property type="entry name" value="Glyco_tranf_GTA_type"/>
    <property type="match status" value="1"/>
</dbReference>
<dbReference type="InterPro" id="IPR050834">
    <property type="entry name" value="Glycosyltransf_2"/>
</dbReference>
<dbReference type="PANTHER" id="PTHR43685:SF3">
    <property type="entry name" value="SLR2126 PROTEIN"/>
    <property type="match status" value="1"/>
</dbReference>
<comment type="caution">
    <text evidence="3">The sequence shown here is derived from an EMBL/GenBank/DDBJ whole genome shotgun (WGS) entry which is preliminary data.</text>
</comment>
<keyword evidence="4" id="KW-1185">Reference proteome</keyword>
<dbReference type="Proteomes" id="UP000738126">
    <property type="component" value="Unassembled WGS sequence"/>
</dbReference>
<dbReference type="InterPro" id="IPR029044">
    <property type="entry name" value="Nucleotide-diphossugar_trans"/>
</dbReference>
<dbReference type="EMBL" id="NRSH01000117">
    <property type="protein sequence ID" value="MBK1727237.1"/>
    <property type="molecule type" value="Genomic_DNA"/>
</dbReference>
<evidence type="ECO:0000259" key="2">
    <source>
        <dbReference type="Pfam" id="PF00535"/>
    </source>
</evidence>
<name>A0ABS1E805_9GAMM</name>
<dbReference type="InterPro" id="IPR001173">
    <property type="entry name" value="Glyco_trans_2-like"/>
</dbReference>
<accession>A0ABS1E805</accession>
<evidence type="ECO:0000313" key="3">
    <source>
        <dbReference type="EMBL" id="MBK1727237.1"/>
    </source>
</evidence>
<gene>
    <name evidence="3" type="ORF">CKO13_09450</name>
</gene>
<proteinExistence type="predicted"/>
<protein>
    <recommendedName>
        <fullName evidence="2">Glycosyltransferase 2-like domain-containing protein</fullName>
    </recommendedName>
</protein>
<dbReference type="PANTHER" id="PTHR43685">
    <property type="entry name" value="GLYCOSYLTRANSFERASE"/>
    <property type="match status" value="1"/>
</dbReference>
<feature type="domain" description="Glycosyltransferase 2-like" evidence="2">
    <location>
        <begin position="76"/>
        <end position="226"/>
    </location>
</feature>
<evidence type="ECO:0000256" key="1">
    <source>
        <dbReference type="SAM" id="MobiDB-lite"/>
    </source>
</evidence>
<dbReference type="SUPFAM" id="SSF53448">
    <property type="entry name" value="Nucleotide-diphospho-sugar transferases"/>
    <property type="match status" value="1"/>
</dbReference>
<evidence type="ECO:0000313" key="4">
    <source>
        <dbReference type="Proteomes" id="UP000738126"/>
    </source>
</evidence>